<dbReference type="EMBL" id="JBHSCX010000005">
    <property type="protein sequence ID" value="MFC4362085.1"/>
    <property type="molecule type" value="Genomic_DNA"/>
</dbReference>
<dbReference type="PANTHER" id="PTHR28008">
    <property type="entry name" value="DOMAIN PROTEIN, PUTATIVE (AFU_ORTHOLOGUE AFUA_3G10980)-RELATED"/>
    <property type="match status" value="1"/>
</dbReference>
<feature type="domain" description="VanZ-like" evidence="2">
    <location>
        <begin position="48"/>
        <end position="108"/>
    </location>
</feature>
<comment type="caution">
    <text evidence="3">The sequence shown here is derived from an EMBL/GenBank/DDBJ whole genome shotgun (WGS) entry which is preliminary data.</text>
</comment>
<dbReference type="PANTHER" id="PTHR28008:SF1">
    <property type="entry name" value="DOMAIN PROTEIN, PUTATIVE (AFU_ORTHOLOGUE AFUA_3G10980)-RELATED"/>
    <property type="match status" value="1"/>
</dbReference>
<evidence type="ECO:0000259" key="2">
    <source>
        <dbReference type="Pfam" id="PF04892"/>
    </source>
</evidence>
<protein>
    <submittedName>
        <fullName evidence="3">VanZ family protein</fullName>
    </submittedName>
</protein>
<evidence type="ECO:0000313" key="4">
    <source>
        <dbReference type="Proteomes" id="UP001595840"/>
    </source>
</evidence>
<dbReference type="Proteomes" id="UP001595840">
    <property type="component" value="Unassembled WGS sequence"/>
</dbReference>
<evidence type="ECO:0000313" key="3">
    <source>
        <dbReference type="EMBL" id="MFC4362085.1"/>
    </source>
</evidence>
<name>A0ABV8V4D1_9GAMM</name>
<dbReference type="Pfam" id="PF04892">
    <property type="entry name" value="VanZ"/>
    <property type="match status" value="1"/>
</dbReference>
<organism evidence="3 4">
    <name type="scientific">Simiduia curdlanivorans</name>
    <dbReference type="NCBI Taxonomy" id="1492769"/>
    <lineage>
        <taxon>Bacteria</taxon>
        <taxon>Pseudomonadati</taxon>
        <taxon>Pseudomonadota</taxon>
        <taxon>Gammaproteobacteria</taxon>
        <taxon>Cellvibrionales</taxon>
        <taxon>Cellvibrionaceae</taxon>
        <taxon>Simiduia</taxon>
    </lineage>
</organism>
<keyword evidence="1" id="KW-1133">Transmembrane helix</keyword>
<proteinExistence type="predicted"/>
<dbReference type="InterPro" id="IPR006976">
    <property type="entry name" value="VanZ-like"/>
</dbReference>
<keyword evidence="1" id="KW-0472">Membrane</keyword>
<sequence length="127" mass="14329">MALYQRLKHWQFYLLLVLFAGFGLTPNPGEILAQTNDLLLHFSGYTIAGISMGLSKPALHHWQRFLFLWLYSLAIEVGQHFVPHRGFDLLDLVANGSGAILGLILYQWLARPIDRALTRAIAPSQTN</sequence>
<accession>A0ABV8V4D1</accession>
<feature type="transmembrane region" description="Helical" evidence="1">
    <location>
        <begin position="62"/>
        <end position="82"/>
    </location>
</feature>
<keyword evidence="4" id="KW-1185">Reference proteome</keyword>
<keyword evidence="1" id="KW-0812">Transmembrane</keyword>
<reference evidence="4" key="1">
    <citation type="journal article" date="2019" name="Int. J. Syst. Evol. Microbiol.">
        <title>The Global Catalogue of Microorganisms (GCM) 10K type strain sequencing project: providing services to taxonomists for standard genome sequencing and annotation.</title>
        <authorList>
            <consortium name="The Broad Institute Genomics Platform"/>
            <consortium name="The Broad Institute Genome Sequencing Center for Infectious Disease"/>
            <person name="Wu L."/>
            <person name="Ma J."/>
        </authorList>
    </citation>
    <scope>NUCLEOTIDE SEQUENCE [LARGE SCALE GENOMIC DNA]</scope>
    <source>
        <strain evidence="4">CECT 8570</strain>
    </source>
</reference>
<evidence type="ECO:0000256" key="1">
    <source>
        <dbReference type="SAM" id="Phobius"/>
    </source>
</evidence>
<feature type="transmembrane region" description="Helical" evidence="1">
    <location>
        <begin position="89"/>
        <end position="109"/>
    </location>
</feature>
<dbReference type="RefSeq" id="WP_290263396.1">
    <property type="nucleotide sequence ID" value="NZ_JAUFQG010000004.1"/>
</dbReference>
<gene>
    <name evidence="3" type="ORF">ACFOX3_07225</name>
</gene>